<organism evidence="2 3">
    <name type="scientific">Streptomyces mirabilis</name>
    <dbReference type="NCBI Taxonomy" id="68239"/>
    <lineage>
        <taxon>Bacteria</taxon>
        <taxon>Bacillati</taxon>
        <taxon>Actinomycetota</taxon>
        <taxon>Actinomycetes</taxon>
        <taxon>Kitasatosporales</taxon>
        <taxon>Streptomycetaceae</taxon>
        <taxon>Streptomyces</taxon>
    </lineage>
</organism>
<comment type="similarity">
    <text evidence="1">Belongs to the flavin-dependent halogenase family. Bacterial tryptophan halogenase subfamily.</text>
</comment>
<dbReference type="Proteomes" id="UP001257627">
    <property type="component" value="Unassembled WGS sequence"/>
</dbReference>
<accession>A0ABU3UEY1</accession>
<dbReference type="PANTHER" id="PTHR43747">
    <property type="entry name" value="FAD-BINDING PROTEIN"/>
    <property type="match status" value="1"/>
</dbReference>
<reference evidence="2 3" key="1">
    <citation type="submission" date="2023-02" db="EMBL/GenBank/DDBJ databases">
        <authorList>
            <person name="Maleckis M."/>
        </authorList>
    </citation>
    <scope>NUCLEOTIDE SEQUENCE [LARGE SCALE GENOMIC DNA]</scope>
    <source>
        <strain evidence="2 3">P8-A2</strain>
    </source>
</reference>
<dbReference type="InterPro" id="IPR036188">
    <property type="entry name" value="FAD/NAD-bd_sf"/>
</dbReference>
<dbReference type="InterPro" id="IPR006905">
    <property type="entry name" value="Flavin_halogenase"/>
</dbReference>
<evidence type="ECO:0000256" key="1">
    <source>
        <dbReference type="ARBA" id="ARBA00038396"/>
    </source>
</evidence>
<dbReference type="SUPFAM" id="SSF51905">
    <property type="entry name" value="FAD/NAD(P)-binding domain"/>
    <property type="match status" value="1"/>
</dbReference>
<sequence>MANNVVIVGGGTAGWMTATYLRAAFGDDVGITLVESKNVPTIGVGEATFSTVRHFFSYLGLAEHEWMPECHASYKLAIRFENWRAEGHHFYHPFERPRNVQGFSLADWWLHTRPGEQFDRDTSLLAALCEAKSSPRHLDGAMFTSGFGATDEPAKAAEDGRETQFPYAYHFDAALLARFLTRFGTERGVRHVLDDVLDVVLDDHGDISHVVTREHGALTGDLFIDCTGFRGMLINKALGVPFESFRESLPNDSAVALRVPVNGEKAGMRPCTTATAQDAGWIWTIPLFGRIGTGYVYAGDYCTPEEAERTLREFAGPAADGLAANHIKMRIGRCAQSWVRNCVAIGLSSGFVEPLESTGIFFIHNAVEQLVKHFPGGRDDEHRRRTYNRQVAAVMDGVREFLVLHYYAAARDDNAYWRDAKKRPLPDGLAERIEAWGHQLPDAESVFPRFHGFEPYSYTAMLLGLGGLPVRPPAALSRMDDTAARREFALIRDQAQALAQRLPSQYAYLAHQQNASTGRPASAA</sequence>
<dbReference type="Pfam" id="PF04820">
    <property type="entry name" value="Trp_halogenase"/>
    <property type="match status" value="1"/>
</dbReference>
<dbReference type="RefSeq" id="WP_143610082.1">
    <property type="nucleotide sequence ID" value="NZ_CP107955.1"/>
</dbReference>
<evidence type="ECO:0000313" key="2">
    <source>
        <dbReference type="EMBL" id="MDU8992478.1"/>
    </source>
</evidence>
<dbReference type="InterPro" id="IPR033856">
    <property type="entry name" value="Trp_halogen"/>
</dbReference>
<dbReference type="InterPro" id="IPR050816">
    <property type="entry name" value="Flavin-dep_Halogenase_NPB"/>
</dbReference>
<name>A0ABU3UEY1_9ACTN</name>
<keyword evidence="3" id="KW-1185">Reference proteome</keyword>
<comment type="caution">
    <text evidence="2">The sequence shown here is derived from an EMBL/GenBank/DDBJ whole genome shotgun (WGS) entry which is preliminary data.</text>
</comment>
<evidence type="ECO:0000313" key="3">
    <source>
        <dbReference type="Proteomes" id="UP001257627"/>
    </source>
</evidence>
<proteinExistence type="inferred from homology"/>
<protein>
    <submittedName>
        <fullName evidence="2">Tryptophan 7-halogenase</fullName>
    </submittedName>
</protein>
<gene>
    <name evidence="2" type="ORF">PU648_08920</name>
</gene>
<dbReference type="EMBL" id="JARAKF010000001">
    <property type="protein sequence ID" value="MDU8992478.1"/>
    <property type="molecule type" value="Genomic_DNA"/>
</dbReference>
<dbReference type="Gene3D" id="3.50.50.60">
    <property type="entry name" value="FAD/NAD(P)-binding domain"/>
    <property type="match status" value="1"/>
</dbReference>
<dbReference type="PANTHER" id="PTHR43747:SF4">
    <property type="entry name" value="FLAVIN-DEPENDENT TRYPTOPHAN HALOGENASE"/>
    <property type="match status" value="1"/>
</dbReference>
<dbReference type="PIRSF" id="PIRSF011396">
    <property type="entry name" value="Trp_halogenase"/>
    <property type="match status" value="1"/>
</dbReference>